<feature type="region of interest" description="Disordered" evidence="1">
    <location>
        <begin position="296"/>
        <end position="319"/>
    </location>
</feature>
<sequence>MHGDVKALYSLYRSALREIRRLPTDYLRQFFRLKVGDDVRGIFDAKLESVQASRVKRVQADLRRLRRANYGHINAFQHVMQTAYGRRGPLKWELLQPLRTEPGVEPPAPIIRSDKSSRPPVWSSELKALVSSDISRKKAIKPEFIILPPSIPAARLDPESPESRALGPFSRRREVNARWKYFKHQLDKTMFPLQIAFKQGMTNGRITVHTDEATLIHAGVRGIGLQGAGVFEELEGLASPPALVRLEEPSVEGDGDDTRQGPRPTIQSYLPRRFLRRRFQETLAQIPVLTYTLPSRVEKTQSRSDKEDVTPGVPGKPGRYQVTLSPKASTHLGPIQSIADEADVTWIRRAEQMEKGNGASKRG</sequence>
<feature type="compositionally biased region" description="Basic and acidic residues" evidence="1">
    <location>
        <begin position="296"/>
        <end position="309"/>
    </location>
</feature>
<dbReference type="AlphaFoldDB" id="A0A4Q9QAP6"/>
<gene>
    <name evidence="2" type="ORF">BD310DRAFT_964619</name>
</gene>
<reference evidence="2 3" key="1">
    <citation type="submission" date="2019-01" db="EMBL/GenBank/DDBJ databases">
        <title>Draft genome sequences of three monokaryotic isolates of the white-rot basidiomycete fungus Dichomitus squalens.</title>
        <authorList>
            <consortium name="DOE Joint Genome Institute"/>
            <person name="Lopez S.C."/>
            <person name="Andreopoulos B."/>
            <person name="Pangilinan J."/>
            <person name="Lipzen A."/>
            <person name="Riley R."/>
            <person name="Ahrendt S."/>
            <person name="Ng V."/>
            <person name="Barry K."/>
            <person name="Daum C."/>
            <person name="Grigoriev I.V."/>
            <person name="Hilden K.S."/>
            <person name="Makela M.R."/>
            <person name="de Vries R.P."/>
        </authorList>
    </citation>
    <scope>NUCLEOTIDE SEQUENCE [LARGE SCALE GENOMIC DNA]</scope>
    <source>
        <strain evidence="2 3">CBS 464.89</strain>
    </source>
</reference>
<evidence type="ECO:0000313" key="3">
    <source>
        <dbReference type="Proteomes" id="UP000292082"/>
    </source>
</evidence>
<proteinExistence type="predicted"/>
<dbReference type="Proteomes" id="UP000292082">
    <property type="component" value="Unassembled WGS sequence"/>
</dbReference>
<name>A0A4Q9QAP6_9APHY</name>
<dbReference type="EMBL" id="ML145088">
    <property type="protein sequence ID" value="TBU63724.1"/>
    <property type="molecule type" value="Genomic_DNA"/>
</dbReference>
<organism evidence="2 3">
    <name type="scientific">Dichomitus squalens</name>
    <dbReference type="NCBI Taxonomy" id="114155"/>
    <lineage>
        <taxon>Eukaryota</taxon>
        <taxon>Fungi</taxon>
        <taxon>Dikarya</taxon>
        <taxon>Basidiomycota</taxon>
        <taxon>Agaricomycotina</taxon>
        <taxon>Agaricomycetes</taxon>
        <taxon>Polyporales</taxon>
        <taxon>Polyporaceae</taxon>
        <taxon>Dichomitus</taxon>
    </lineage>
</organism>
<keyword evidence="3" id="KW-1185">Reference proteome</keyword>
<protein>
    <submittedName>
        <fullName evidence="2">Uncharacterized protein</fullName>
    </submittedName>
</protein>
<evidence type="ECO:0000313" key="2">
    <source>
        <dbReference type="EMBL" id="TBU63724.1"/>
    </source>
</evidence>
<evidence type="ECO:0000256" key="1">
    <source>
        <dbReference type="SAM" id="MobiDB-lite"/>
    </source>
</evidence>
<dbReference type="InterPro" id="IPR046896">
    <property type="entry name" value="Cup1-like_N"/>
</dbReference>
<dbReference type="Pfam" id="PF20263">
    <property type="entry name" value="LYRM2-like"/>
    <property type="match status" value="1"/>
</dbReference>
<accession>A0A4Q9QAP6</accession>